<dbReference type="PANTHER" id="PTHR43888">
    <property type="entry name" value="DNAJ-LIKE-2, ISOFORM A-RELATED"/>
    <property type="match status" value="1"/>
</dbReference>
<dbReference type="SUPFAM" id="SSF46565">
    <property type="entry name" value="Chaperone J-domain"/>
    <property type="match status" value="1"/>
</dbReference>
<dbReference type="Gene3D" id="2.60.260.20">
    <property type="entry name" value="Urease metallochaperone UreE, N-terminal domain"/>
    <property type="match status" value="2"/>
</dbReference>
<dbReference type="GO" id="GO:0051082">
    <property type="term" value="F:unfolded protein binding"/>
    <property type="evidence" value="ECO:0007669"/>
    <property type="project" value="InterPro"/>
</dbReference>
<feature type="domain" description="CR-type" evidence="9">
    <location>
        <begin position="145"/>
        <end position="228"/>
    </location>
</feature>
<dbReference type="OrthoDB" id="550424at2759"/>
<dbReference type="PROSITE" id="PS51188">
    <property type="entry name" value="ZF_CR"/>
    <property type="match status" value="1"/>
</dbReference>
<dbReference type="STRING" id="1331196.A0A1B9IWJ4"/>
<dbReference type="GO" id="GO:0008270">
    <property type="term" value="F:zinc ion binding"/>
    <property type="evidence" value="ECO:0007669"/>
    <property type="project" value="UniProtKB-KW"/>
</dbReference>
<sequence>MLPSSLLFVLSLVLLSGCLAAESLYSVLGVKKDASEADLKKAYRKLSKKFHPDINPDEAAHERFIEVSKAYEVLSDTEKRGIYDRHGEEGLKQHEAKKQAGNQDPFARFFGGEYYLHLIGGAPQEQRGPGLITNLEVSLADMYTGRTVEFQIPRKIICTHCHGSGAESDKDIHECQHCGGRGMTVQRHQVFPGMFTNVQMQCNHCNGKGKRITRPCHLCKSNKVIDTDHTLAVHIPAGAPEGFEEVFSGEADESTEWEAGDVVVRVRSRREEGQGGWGRKEGGITGRVVLGVAEALLGFERNLTHLDGRTIPIGRKGTTQPGEVEVIEGEGMPAYSDVPQGDMYIEYSVVMPTEVTHDTQEKLRDIFGYHPLSSHHDEL</sequence>
<dbReference type="PROSITE" id="PS50076">
    <property type="entry name" value="DNAJ_2"/>
    <property type="match status" value="1"/>
</dbReference>
<evidence type="ECO:0000256" key="6">
    <source>
        <dbReference type="PROSITE-ProRule" id="PRU00546"/>
    </source>
</evidence>
<dbReference type="Pfam" id="PF01556">
    <property type="entry name" value="DnaJ_C"/>
    <property type="match status" value="1"/>
</dbReference>
<keyword evidence="1 6" id="KW-0479">Metal-binding</keyword>
<dbReference type="PRINTS" id="PR00625">
    <property type="entry name" value="JDOMAIN"/>
</dbReference>
<feature type="zinc finger region" description="CR-type" evidence="6">
    <location>
        <begin position="145"/>
        <end position="228"/>
    </location>
</feature>
<evidence type="ECO:0000259" key="8">
    <source>
        <dbReference type="PROSITE" id="PS50076"/>
    </source>
</evidence>
<evidence type="ECO:0000256" key="5">
    <source>
        <dbReference type="ARBA" id="ARBA00023186"/>
    </source>
</evidence>
<accession>A0A1B9IWJ4</accession>
<dbReference type="SUPFAM" id="SSF49493">
    <property type="entry name" value="HSP40/DnaJ peptide-binding domain"/>
    <property type="match status" value="2"/>
</dbReference>
<keyword evidence="11" id="KW-1185">Reference proteome</keyword>
<evidence type="ECO:0000313" key="11">
    <source>
        <dbReference type="Proteomes" id="UP000092583"/>
    </source>
</evidence>
<dbReference type="InterPro" id="IPR036410">
    <property type="entry name" value="HSP_DnaJ_Cys-rich_dom_sf"/>
</dbReference>
<dbReference type="SUPFAM" id="SSF57938">
    <property type="entry name" value="DnaJ/Hsp40 cysteine-rich domain"/>
    <property type="match status" value="1"/>
</dbReference>
<keyword evidence="3 6" id="KW-0863">Zinc-finger</keyword>
<evidence type="ECO:0000256" key="4">
    <source>
        <dbReference type="ARBA" id="ARBA00022833"/>
    </source>
</evidence>
<dbReference type="CDD" id="cd06257">
    <property type="entry name" value="DnaJ"/>
    <property type="match status" value="1"/>
</dbReference>
<dbReference type="SMART" id="SM00271">
    <property type="entry name" value="DnaJ"/>
    <property type="match status" value="1"/>
</dbReference>
<dbReference type="Gene3D" id="1.10.287.110">
    <property type="entry name" value="DnaJ domain"/>
    <property type="match status" value="1"/>
</dbReference>
<dbReference type="FunFam" id="2.10.230.10:FF:000002">
    <property type="entry name" value="Molecular chaperone DnaJ"/>
    <property type="match status" value="1"/>
</dbReference>
<reference evidence="11" key="2">
    <citation type="submission" date="2013-12" db="EMBL/GenBank/DDBJ databases">
        <title>Evolution of pathogenesis and genome organization in the Tremellales.</title>
        <authorList>
            <person name="Cuomo C."/>
            <person name="Litvintseva A."/>
            <person name="Heitman J."/>
            <person name="Chen Y."/>
            <person name="Sun S."/>
            <person name="Springer D."/>
            <person name="Dromer F."/>
            <person name="Young S."/>
            <person name="Zeng Q."/>
            <person name="Chapman S."/>
            <person name="Gujja S."/>
            <person name="Saif S."/>
            <person name="Birren B."/>
        </authorList>
    </citation>
    <scope>NUCLEOTIDE SEQUENCE [LARGE SCALE GENOMIC DNA]</scope>
    <source>
        <strain evidence="11">CBS 10435</strain>
    </source>
</reference>
<organism evidence="10 11">
    <name type="scientific">Kwoniella mangroviensis CBS 10435</name>
    <dbReference type="NCBI Taxonomy" id="1331196"/>
    <lineage>
        <taxon>Eukaryota</taxon>
        <taxon>Fungi</taxon>
        <taxon>Dikarya</taxon>
        <taxon>Basidiomycota</taxon>
        <taxon>Agaricomycotina</taxon>
        <taxon>Tremellomycetes</taxon>
        <taxon>Tremellales</taxon>
        <taxon>Cryptococcaceae</taxon>
        <taxon>Kwoniella</taxon>
    </lineage>
</organism>
<reference evidence="10 11" key="1">
    <citation type="submission" date="2013-07" db="EMBL/GenBank/DDBJ databases">
        <title>The Genome Sequence of Kwoniella mangroviensis CBS10435.</title>
        <authorList>
            <consortium name="The Broad Institute Genome Sequencing Platform"/>
            <person name="Cuomo C."/>
            <person name="Litvintseva A."/>
            <person name="Chen Y."/>
            <person name="Heitman J."/>
            <person name="Sun S."/>
            <person name="Springer D."/>
            <person name="Dromer F."/>
            <person name="Young S.K."/>
            <person name="Zeng Q."/>
            <person name="Gargeya S."/>
            <person name="Fitzgerald M."/>
            <person name="Abouelleil A."/>
            <person name="Alvarado L."/>
            <person name="Berlin A.M."/>
            <person name="Chapman S.B."/>
            <person name="Dewar J."/>
            <person name="Goldberg J."/>
            <person name="Griggs A."/>
            <person name="Gujja S."/>
            <person name="Hansen M."/>
            <person name="Howarth C."/>
            <person name="Imamovic A."/>
            <person name="Larimer J."/>
            <person name="McCowan C."/>
            <person name="Murphy C."/>
            <person name="Pearson M."/>
            <person name="Priest M."/>
            <person name="Roberts A."/>
            <person name="Saif S."/>
            <person name="Shea T."/>
            <person name="Sykes S."/>
            <person name="Wortman J."/>
            <person name="Nusbaum C."/>
            <person name="Birren B."/>
        </authorList>
    </citation>
    <scope>NUCLEOTIDE SEQUENCE [LARGE SCALE GENOMIC DNA]</scope>
    <source>
        <strain evidence="10 11">CBS 10435</strain>
    </source>
</reference>
<dbReference type="InterPro" id="IPR002939">
    <property type="entry name" value="DnaJ_C"/>
</dbReference>
<dbReference type="AlphaFoldDB" id="A0A1B9IWJ4"/>
<dbReference type="InterPro" id="IPR001623">
    <property type="entry name" value="DnaJ_domain"/>
</dbReference>
<evidence type="ECO:0000313" key="10">
    <source>
        <dbReference type="EMBL" id="OCF59907.1"/>
    </source>
</evidence>
<dbReference type="InterPro" id="IPR001305">
    <property type="entry name" value="HSP_DnaJ_Cys-rich_dom"/>
</dbReference>
<evidence type="ECO:0000256" key="7">
    <source>
        <dbReference type="SAM" id="SignalP"/>
    </source>
</evidence>
<dbReference type="Pfam" id="PF00226">
    <property type="entry name" value="DnaJ"/>
    <property type="match status" value="1"/>
</dbReference>
<gene>
    <name evidence="10" type="ORF">L486_02580</name>
</gene>
<protein>
    <submittedName>
        <fullName evidence="10">Chaperone regulator</fullName>
    </submittedName>
</protein>
<dbReference type="InterPro" id="IPR008971">
    <property type="entry name" value="HSP40/DnaJ_pept-bd"/>
</dbReference>
<dbReference type="CDD" id="cd10719">
    <property type="entry name" value="DnaJ_zf"/>
    <property type="match status" value="1"/>
</dbReference>
<keyword evidence="5" id="KW-0143">Chaperone</keyword>
<dbReference type="PROSITE" id="PS00636">
    <property type="entry name" value="DNAJ_1"/>
    <property type="match status" value="1"/>
</dbReference>
<dbReference type="Pfam" id="PF00684">
    <property type="entry name" value="DnaJ_CXXCXGXG"/>
    <property type="match status" value="1"/>
</dbReference>
<evidence type="ECO:0000259" key="9">
    <source>
        <dbReference type="PROSITE" id="PS51188"/>
    </source>
</evidence>
<evidence type="ECO:0000256" key="3">
    <source>
        <dbReference type="ARBA" id="ARBA00022771"/>
    </source>
</evidence>
<feature type="domain" description="J" evidence="8">
    <location>
        <begin position="23"/>
        <end position="87"/>
    </location>
</feature>
<name>A0A1B9IWJ4_9TREE</name>
<keyword evidence="7" id="KW-0732">Signal</keyword>
<dbReference type="InterPro" id="IPR036869">
    <property type="entry name" value="J_dom_sf"/>
</dbReference>
<dbReference type="InterPro" id="IPR044713">
    <property type="entry name" value="DNJA1/2-like"/>
</dbReference>
<dbReference type="InterPro" id="IPR018253">
    <property type="entry name" value="DnaJ_domain_CS"/>
</dbReference>
<keyword evidence="4 6" id="KW-0862">Zinc</keyword>
<proteinExistence type="predicted"/>
<dbReference type="Proteomes" id="UP000092583">
    <property type="component" value="Unassembled WGS sequence"/>
</dbReference>
<feature type="signal peptide" evidence="7">
    <location>
        <begin position="1"/>
        <end position="20"/>
    </location>
</feature>
<dbReference type="GO" id="GO:0006457">
    <property type="term" value="P:protein folding"/>
    <property type="evidence" value="ECO:0007669"/>
    <property type="project" value="InterPro"/>
</dbReference>
<evidence type="ECO:0000256" key="1">
    <source>
        <dbReference type="ARBA" id="ARBA00022723"/>
    </source>
</evidence>
<dbReference type="GO" id="GO:0030544">
    <property type="term" value="F:Hsp70 protein binding"/>
    <property type="evidence" value="ECO:0007669"/>
    <property type="project" value="InterPro"/>
</dbReference>
<dbReference type="EMBL" id="KI669460">
    <property type="protein sequence ID" value="OCF59907.1"/>
    <property type="molecule type" value="Genomic_DNA"/>
</dbReference>
<keyword evidence="2" id="KW-0677">Repeat</keyword>
<dbReference type="Gene3D" id="2.10.230.10">
    <property type="entry name" value="Heat shock protein DnaJ, cysteine-rich domain"/>
    <property type="match status" value="1"/>
</dbReference>
<feature type="chain" id="PRO_5008629035" evidence="7">
    <location>
        <begin position="21"/>
        <end position="379"/>
    </location>
</feature>
<evidence type="ECO:0000256" key="2">
    <source>
        <dbReference type="ARBA" id="ARBA00022737"/>
    </source>
</evidence>